<evidence type="ECO:0000259" key="6">
    <source>
        <dbReference type="Pfam" id="PF04932"/>
    </source>
</evidence>
<feature type="transmembrane region" description="Helical" evidence="5">
    <location>
        <begin position="223"/>
        <end position="239"/>
    </location>
</feature>
<feature type="transmembrane region" description="Helical" evidence="5">
    <location>
        <begin position="175"/>
        <end position="194"/>
    </location>
</feature>
<sequence>MMKALERAYPYLLFAPVVSAALFFDGLLYPYLAPKTLLIRGVFILSLAALVALVLSGRAFYFDRLRNPLSWIPGLLLLWAYICSLFGIDFYHSFWSIFDRGDGLLTLTAVVGFFYFTLISADEAFVRRLLGVIAWIASLVALFSVLQWVSWAIGIDIPLLPAGGERVGGTLGNPTFLASFMGMSFFVTLLVVQWHSGKWRKILYSGAALQVVAVLASATRGTLLAMIVAGFAALLYQAWRGRGTYRSYARGGLVSLLVVAGLFVVFRAQLAHVPFEPISRLASISLRDTTVESRLFIWQNVVGEALNSPVFGVGAEHIQVVFNRFYDPTQIIEEWFDRTHNAFLDYLVQYGVPGLLLYLALIGVFVREALRLIFAVNAEDAYRGELFFLVAIVYAVQNFFVFDTAITLWLFLILFASLLIWRSATAPSILPIRKLPQWLALGAAALLALLVIPVSLMPLRANMLLAEAYLYQLYDARRSVERIERGWKLGTYADIEYGYQLYEWYTERQAVQLEGEARVLAYRAARDILKANYEKYPYDARTAVYFAHVLDMGPAGEALEEEYLRDVIGRAIELSPKRIQPRYLLSNLSIRKGDSEPRGSARRIVYYDQAIRELEEYSLLVPKFAEPRYVIATLYQVLGERTLAARWAAEGLEVYKPDLNTAKRASRYYVTIEDWENARHFLKDYVAGEPENYPVLYDLAKAEYLAGNPERAREIVATLGQKAPGLAETDPDFLRALEE</sequence>
<comment type="subcellular location">
    <subcellularLocation>
        <location evidence="1">Membrane</location>
        <topology evidence="1">Multi-pass membrane protein</topology>
    </subcellularLocation>
</comment>
<feature type="transmembrane region" description="Helical" evidence="5">
    <location>
        <begin position="251"/>
        <end position="270"/>
    </location>
</feature>
<dbReference type="Pfam" id="PF14559">
    <property type="entry name" value="TPR_19"/>
    <property type="match status" value="1"/>
</dbReference>
<dbReference type="InterPro" id="IPR007016">
    <property type="entry name" value="O-antigen_ligase-rel_domated"/>
</dbReference>
<evidence type="ECO:0000256" key="2">
    <source>
        <dbReference type="ARBA" id="ARBA00022692"/>
    </source>
</evidence>
<dbReference type="AlphaFoldDB" id="A0A1F6F0E5"/>
<accession>A0A1F6F0E5</accession>
<evidence type="ECO:0000256" key="4">
    <source>
        <dbReference type="ARBA" id="ARBA00023136"/>
    </source>
</evidence>
<gene>
    <name evidence="7" type="ORF">A3A39_00015</name>
</gene>
<proteinExistence type="predicted"/>
<dbReference type="InterPro" id="IPR011990">
    <property type="entry name" value="TPR-like_helical_dom_sf"/>
</dbReference>
<dbReference type="SUPFAM" id="SSF48452">
    <property type="entry name" value="TPR-like"/>
    <property type="match status" value="1"/>
</dbReference>
<keyword evidence="3 5" id="KW-1133">Transmembrane helix</keyword>
<feature type="transmembrane region" description="Helical" evidence="5">
    <location>
        <begin position="69"/>
        <end position="91"/>
    </location>
</feature>
<feature type="transmembrane region" description="Helical" evidence="5">
    <location>
        <begin position="408"/>
        <end position="426"/>
    </location>
</feature>
<evidence type="ECO:0000313" key="7">
    <source>
        <dbReference type="EMBL" id="OGG79335.1"/>
    </source>
</evidence>
<evidence type="ECO:0000256" key="1">
    <source>
        <dbReference type="ARBA" id="ARBA00004141"/>
    </source>
</evidence>
<dbReference type="GO" id="GO:0016020">
    <property type="term" value="C:membrane"/>
    <property type="evidence" value="ECO:0007669"/>
    <property type="project" value="UniProtKB-SubCell"/>
</dbReference>
<feature type="domain" description="O-antigen ligase-related" evidence="6">
    <location>
        <begin position="207"/>
        <end position="359"/>
    </location>
</feature>
<dbReference type="InterPro" id="IPR051533">
    <property type="entry name" value="WaaL-like"/>
</dbReference>
<reference evidence="7 8" key="1">
    <citation type="journal article" date="2016" name="Nat. Commun.">
        <title>Thousands of microbial genomes shed light on interconnected biogeochemical processes in an aquifer system.</title>
        <authorList>
            <person name="Anantharaman K."/>
            <person name="Brown C.T."/>
            <person name="Hug L.A."/>
            <person name="Sharon I."/>
            <person name="Castelle C.J."/>
            <person name="Probst A.J."/>
            <person name="Thomas B.C."/>
            <person name="Singh A."/>
            <person name="Wilkins M.J."/>
            <person name="Karaoz U."/>
            <person name="Brodie E.L."/>
            <person name="Williams K.H."/>
            <person name="Hubbard S.S."/>
            <person name="Banfield J.F."/>
        </authorList>
    </citation>
    <scope>NUCLEOTIDE SEQUENCE [LARGE SCALE GENOMIC DNA]</scope>
</reference>
<keyword evidence="2 5" id="KW-0812">Transmembrane</keyword>
<feature type="transmembrane region" description="Helical" evidence="5">
    <location>
        <begin position="438"/>
        <end position="459"/>
    </location>
</feature>
<protein>
    <recommendedName>
        <fullName evidence="6">O-antigen ligase-related domain-containing protein</fullName>
    </recommendedName>
</protein>
<dbReference type="PANTHER" id="PTHR37422:SF13">
    <property type="entry name" value="LIPOPOLYSACCHARIDE BIOSYNTHESIS PROTEIN PA4999-RELATED"/>
    <property type="match status" value="1"/>
</dbReference>
<name>A0A1F6F0E5_9BACT</name>
<evidence type="ECO:0000256" key="3">
    <source>
        <dbReference type="ARBA" id="ARBA00022989"/>
    </source>
</evidence>
<feature type="transmembrane region" description="Helical" evidence="5">
    <location>
        <begin position="347"/>
        <end position="366"/>
    </location>
</feature>
<feature type="transmembrane region" description="Helical" evidence="5">
    <location>
        <begin position="103"/>
        <end position="121"/>
    </location>
</feature>
<keyword evidence="4 5" id="KW-0472">Membrane</keyword>
<dbReference type="Proteomes" id="UP000177372">
    <property type="component" value="Unassembled WGS sequence"/>
</dbReference>
<evidence type="ECO:0000256" key="5">
    <source>
        <dbReference type="SAM" id="Phobius"/>
    </source>
</evidence>
<feature type="transmembrane region" description="Helical" evidence="5">
    <location>
        <begin position="12"/>
        <end position="32"/>
    </location>
</feature>
<feature type="transmembrane region" description="Helical" evidence="5">
    <location>
        <begin position="133"/>
        <end position="155"/>
    </location>
</feature>
<feature type="transmembrane region" description="Helical" evidence="5">
    <location>
        <begin position="38"/>
        <end position="57"/>
    </location>
</feature>
<organism evidence="7 8">
    <name type="scientific">Candidatus Kaiserbacteria bacterium RIFCSPLOWO2_01_FULL_54_13</name>
    <dbReference type="NCBI Taxonomy" id="1798512"/>
    <lineage>
        <taxon>Bacteria</taxon>
        <taxon>Candidatus Kaiseribacteriota</taxon>
    </lineage>
</organism>
<dbReference type="Gene3D" id="1.25.40.10">
    <property type="entry name" value="Tetratricopeptide repeat domain"/>
    <property type="match status" value="1"/>
</dbReference>
<dbReference type="Pfam" id="PF04932">
    <property type="entry name" value="Wzy_C"/>
    <property type="match status" value="1"/>
</dbReference>
<dbReference type="PANTHER" id="PTHR37422">
    <property type="entry name" value="TEICHURONIC ACID BIOSYNTHESIS PROTEIN TUAE"/>
    <property type="match status" value="1"/>
</dbReference>
<evidence type="ECO:0000313" key="8">
    <source>
        <dbReference type="Proteomes" id="UP000177372"/>
    </source>
</evidence>
<dbReference type="EMBL" id="MFLZ01000031">
    <property type="protein sequence ID" value="OGG79335.1"/>
    <property type="molecule type" value="Genomic_DNA"/>
</dbReference>
<dbReference type="STRING" id="1798512.A3A39_00015"/>
<comment type="caution">
    <text evidence="7">The sequence shown here is derived from an EMBL/GenBank/DDBJ whole genome shotgun (WGS) entry which is preliminary data.</text>
</comment>